<keyword evidence="8" id="KW-0547">Nucleotide-binding</keyword>
<evidence type="ECO:0000256" key="2">
    <source>
        <dbReference type="ARBA" id="ARBA00004922"/>
    </source>
</evidence>
<evidence type="ECO:0000313" key="13">
    <source>
        <dbReference type="EMBL" id="CEF62671.1"/>
    </source>
</evidence>
<dbReference type="Pfam" id="PF02434">
    <property type="entry name" value="Fringe"/>
    <property type="match status" value="1"/>
</dbReference>
<evidence type="ECO:0000256" key="6">
    <source>
        <dbReference type="ARBA" id="ARBA00022679"/>
    </source>
</evidence>
<evidence type="ECO:0000256" key="4">
    <source>
        <dbReference type="ARBA" id="ARBA00012557"/>
    </source>
</evidence>
<dbReference type="GO" id="GO:0016020">
    <property type="term" value="C:membrane"/>
    <property type="evidence" value="ECO:0007669"/>
    <property type="project" value="UniProtKB-SubCell"/>
</dbReference>
<dbReference type="GO" id="GO:0016263">
    <property type="term" value="F:glycoprotein-N-acetylgalactosamine 3-beta-galactosyltransferase activity"/>
    <property type="evidence" value="ECO:0007669"/>
    <property type="project" value="UniProtKB-EC"/>
</dbReference>
<evidence type="ECO:0000256" key="7">
    <source>
        <dbReference type="ARBA" id="ARBA00022692"/>
    </source>
</evidence>
<keyword evidence="11" id="KW-0472">Membrane</keyword>
<dbReference type="WBParaSite" id="SRAE_1000094100.1">
    <property type="protein sequence ID" value="SRAE_1000094100.1"/>
    <property type="gene ID" value="WBGene00257541"/>
</dbReference>
<dbReference type="Proteomes" id="UP000035682">
    <property type="component" value="Unplaced"/>
</dbReference>
<evidence type="ECO:0000256" key="5">
    <source>
        <dbReference type="ARBA" id="ARBA00022676"/>
    </source>
</evidence>
<evidence type="ECO:0000256" key="9">
    <source>
        <dbReference type="ARBA" id="ARBA00022968"/>
    </source>
</evidence>
<reference evidence="15" key="2">
    <citation type="submission" date="2020-12" db="UniProtKB">
        <authorList>
            <consortium name="WormBaseParasite"/>
        </authorList>
    </citation>
    <scope>IDENTIFICATION</scope>
</reference>
<keyword evidence="9" id="KW-0735">Signal-anchor</keyword>
<keyword evidence="5 13" id="KW-0328">Glycosyltransferase</keyword>
<organism evidence="13">
    <name type="scientific">Strongyloides ratti</name>
    <name type="common">Parasitic roundworm</name>
    <dbReference type="NCBI Taxonomy" id="34506"/>
    <lineage>
        <taxon>Eukaryota</taxon>
        <taxon>Metazoa</taxon>
        <taxon>Ecdysozoa</taxon>
        <taxon>Nematoda</taxon>
        <taxon>Chromadorea</taxon>
        <taxon>Rhabditida</taxon>
        <taxon>Tylenchina</taxon>
        <taxon>Panagrolaimomorpha</taxon>
        <taxon>Strongyloidoidea</taxon>
        <taxon>Strongyloididae</taxon>
        <taxon>Strongyloides</taxon>
    </lineage>
</organism>
<gene>
    <name evidence="13 15 16" type="ORF">SRAE_1000094100</name>
</gene>
<keyword evidence="6 13" id="KW-0808">Transferase</keyword>
<comment type="pathway">
    <text evidence="2">Protein modification; protein glycosylation.</text>
</comment>
<dbReference type="InterPro" id="IPR003378">
    <property type="entry name" value="Fringe-like_glycosylTrfase"/>
</dbReference>
<evidence type="ECO:0000256" key="10">
    <source>
        <dbReference type="ARBA" id="ARBA00022989"/>
    </source>
</evidence>
<dbReference type="RefSeq" id="XP_024501873.1">
    <property type="nucleotide sequence ID" value="XM_024647835.1"/>
</dbReference>
<evidence type="ECO:0000313" key="16">
    <source>
        <dbReference type="WormBase" id="SRAE_1000094100"/>
    </source>
</evidence>
<comment type="subcellular location">
    <subcellularLocation>
        <location evidence="1">Membrane</location>
        <topology evidence="1">Single-pass type II membrane protein</topology>
    </subcellularLocation>
</comment>
<evidence type="ECO:0000313" key="15">
    <source>
        <dbReference type="WBParaSite" id="SRAE_1000094100.1"/>
    </source>
</evidence>
<dbReference type="CTD" id="36375036"/>
<dbReference type="OMA" id="HEYSNIR"/>
<keyword evidence="14" id="KW-1185">Reference proteome</keyword>
<dbReference type="Gene3D" id="3.90.550.50">
    <property type="match status" value="1"/>
</dbReference>
<protein>
    <recommendedName>
        <fullName evidence="4">N-acetylgalactosaminide beta-1,3-galactosyltransferase</fullName>
        <ecNumber evidence="4">2.4.1.122</ecNumber>
    </recommendedName>
</protein>
<dbReference type="PANTHER" id="PTHR23033">
    <property type="entry name" value="BETA1,3-GALACTOSYLTRANSFERASE"/>
    <property type="match status" value="1"/>
</dbReference>
<reference evidence="13 14" key="1">
    <citation type="submission" date="2014-09" db="EMBL/GenBank/DDBJ databases">
        <authorList>
            <person name="Martin A.A."/>
        </authorList>
    </citation>
    <scope>NUCLEOTIDE SEQUENCE</scope>
    <source>
        <strain evidence="14">ED321</strain>
        <strain evidence="13">ED321 Heterogonic</strain>
    </source>
</reference>
<dbReference type="GO" id="GO:0000166">
    <property type="term" value="F:nucleotide binding"/>
    <property type="evidence" value="ECO:0007669"/>
    <property type="project" value="UniProtKB-KW"/>
</dbReference>
<keyword evidence="10" id="KW-1133">Transmembrane helix</keyword>
<accession>A0A090KZ18</accession>
<dbReference type="STRING" id="34506.A0A090KZ18"/>
<dbReference type="InterPro" id="IPR026050">
    <property type="entry name" value="C1GALT1/C1GALT1_chp1"/>
</dbReference>
<evidence type="ECO:0000256" key="8">
    <source>
        <dbReference type="ARBA" id="ARBA00022741"/>
    </source>
</evidence>
<evidence type="ECO:0000256" key="11">
    <source>
        <dbReference type="ARBA" id="ARBA00023136"/>
    </source>
</evidence>
<dbReference type="EMBL" id="LN609528">
    <property type="protein sequence ID" value="CEF62671.1"/>
    <property type="molecule type" value="Genomic_DNA"/>
</dbReference>
<feature type="domain" description="Fringe-like glycosyltransferase" evidence="12">
    <location>
        <begin position="43"/>
        <end position="224"/>
    </location>
</feature>
<evidence type="ECO:0000259" key="12">
    <source>
        <dbReference type="Pfam" id="PF02434"/>
    </source>
</evidence>
<dbReference type="AlphaFoldDB" id="A0A090KZ18"/>
<dbReference type="WormBase" id="SRAE_1000094100">
    <property type="protein sequence ID" value="SRP09316"/>
    <property type="gene ID" value="WBGene00257541"/>
</dbReference>
<dbReference type="EC" id="2.4.1.122" evidence="4"/>
<sequence>MAIYLFDKKNPTYKKEEIFNNDVINETPDFHSFSNYFASNITIFCLIHTSPKYKYSRALPQKNTWLKRCTKYIFVSIENDPELPSIKGNDYDGHEYSNIRMRFGLQYIYDKYGDKFDWIFKADDDNYAIMENLRMFLMNKNPENDYYFGFPLVEPNHNSGVVAYQQGAGFVLSKSSFRKLVTIAFKNPELCSNQPDAPDDVEFGRCLKNIGIPLSESRDINDKQPFIATNIEEASTFKKKFRWNWFKTHSTKEYPMGYYALSTFPINFHYVSGDNMYAYEYVFYQANVAGRQNPMFDSSSENDIETIYKQVKDYSQKIYKPL</sequence>
<evidence type="ECO:0000256" key="1">
    <source>
        <dbReference type="ARBA" id="ARBA00004606"/>
    </source>
</evidence>
<comment type="similarity">
    <text evidence="3">Belongs to the glycosyltransferase 31 family. Beta3-Gal-T subfamily.</text>
</comment>
<dbReference type="GeneID" id="36375036"/>
<name>A0A090KZ18_STRRB</name>
<dbReference type="OrthoDB" id="2139606at2759"/>
<evidence type="ECO:0000256" key="3">
    <source>
        <dbReference type="ARBA" id="ARBA00006462"/>
    </source>
</evidence>
<proteinExistence type="inferred from homology"/>
<evidence type="ECO:0000313" key="14">
    <source>
        <dbReference type="Proteomes" id="UP000035682"/>
    </source>
</evidence>
<keyword evidence="7" id="KW-0812">Transmembrane</keyword>